<keyword evidence="4 7" id="KW-1133">Transmembrane helix</keyword>
<evidence type="ECO:0000313" key="8">
    <source>
        <dbReference type="EMBL" id="CAF1299484.1"/>
    </source>
</evidence>
<dbReference type="Proteomes" id="UP000681722">
    <property type="component" value="Unassembled WGS sequence"/>
</dbReference>
<feature type="binding site" evidence="6">
    <location>
        <position position="145"/>
    </location>
    <ligand>
        <name>Zn(2+)</name>
        <dbReference type="ChEBI" id="CHEBI:29105"/>
    </ligand>
</feature>
<evidence type="ECO:0000256" key="5">
    <source>
        <dbReference type="ARBA" id="ARBA00023136"/>
    </source>
</evidence>
<keyword evidence="3 7" id="KW-0812">Transmembrane</keyword>
<dbReference type="OrthoDB" id="535992at2759"/>
<dbReference type="GO" id="GO:0005496">
    <property type="term" value="F:steroid binding"/>
    <property type="evidence" value="ECO:0007669"/>
    <property type="project" value="TreeGrafter"/>
</dbReference>
<evidence type="ECO:0000256" key="7">
    <source>
        <dbReference type="SAM" id="Phobius"/>
    </source>
</evidence>
<comment type="caution">
    <text evidence="8">The sequence shown here is derived from an EMBL/GenBank/DDBJ whole genome shotgun (WGS) entry which is preliminary data.</text>
</comment>
<dbReference type="EMBL" id="CAJNOQ010012416">
    <property type="protein sequence ID" value="CAF1299484.1"/>
    <property type="molecule type" value="Genomic_DNA"/>
</dbReference>
<dbReference type="GO" id="GO:0046872">
    <property type="term" value="F:metal ion binding"/>
    <property type="evidence" value="ECO:0007669"/>
    <property type="project" value="UniProtKB-KW"/>
</dbReference>
<evidence type="ECO:0000256" key="3">
    <source>
        <dbReference type="ARBA" id="ARBA00022692"/>
    </source>
</evidence>
<feature type="transmembrane region" description="Helical" evidence="7">
    <location>
        <begin position="95"/>
        <end position="116"/>
    </location>
</feature>
<dbReference type="Proteomes" id="UP000663829">
    <property type="component" value="Unassembled WGS sequence"/>
</dbReference>
<dbReference type="PANTHER" id="PTHR20855:SF92">
    <property type="entry name" value="PROGESTIN AND ADIPOQ RECEPTOR FAMILY MEMBER 3-LIKE"/>
    <property type="match status" value="1"/>
</dbReference>
<dbReference type="PANTHER" id="PTHR20855">
    <property type="entry name" value="ADIPOR/PROGESTIN RECEPTOR-RELATED"/>
    <property type="match status" value="1"/>
</dbReference>
<evidence type="ECO:0000256" key="1">
    <source>
        <dbReference type="ARBA" id="ARBA00004141"/>
    </source>
</evidence>
<gene>
    <name evidence="8" type="ORF">GPM918_LOCUS28446</name>
    <name evidence="9" type="ORF">SRO942_LOCUS28948</name>
</gene>
<keyword evidence="6" id="KW-0862">Zinc</keyword>
<organism evidence="8 10">
    <name type="scientific">Didymodactylos carnosus</name>
    <dbReference type="NCBI Taxonomy" id="1234261"/>
    <lineage>
        <taxon>Eukaryota</taxon>
        <taxon>Metazoa</taxon>
        <taxon>Spiralia</taxon>
        <taxon>Gnathifera</taxon>
        <taxon>Rotifera</taxon>
        <taxon>Eurotatoria</taxon>
        <taxon>Bdelloidea</taxon>
        <taxon>Philodinida</taxon>
        <taxon>Philodinidae</taxon>
        <taxon>Didymodactylos</taxon>
    </lineage>
</organism>
<comment type="similarity">
    <text evidence="2">Belongs to the ADIPOR family.</text>
</comment>
<dbReference type="InterPro" id="IPR004254">
    <property type="entry name" value="AdipoR/HlyIII-related"/>
</dbReference>
<protein>
    <submittedName>
        <fullName evidence="8">Uncharacterized protein</fullName>
    </submittedName>
</protein>
<comment type="subcellular location">
    <subcellularLocation>
        <location evidence="1">Membrane</location>
        <topology evidence="1">Multi-pass membrane protein</topology>
    </subcellularLocation>
</comment>
<evidence type="ECO:0000313" key="9">
    <source>
        <dbReference type="EMBL" id="CAF4120762.1"/>
    </source>
</evidence>
<dbReference type="Pfam" id="PF03006">
    <property type="entry name" value="HlyIII"/>
    <property type="match status" value="1"/>
</dbReference>
<reference evidence="8" key="1">
    <citation type="submission" date="2021-02" db="EMBL/GenBank/DDBJ databases">
        <authorList>
            <person name="Nowell W R."/>
        </authorList>
    </citation>
    <scope>NUCLEOTIDE SEQUENCE</scope>
</reference>
<keyword evidence="5 7" id="KW-0472">Membrane</keyword>
<name>A0A815DMN9_9BILA</name>
<dbReference type="EMBL" id="CAJOBC010036719">
    <property type="protein sequence ID" value="CAF4120762.1"/>
    <property type="molecule type" value="Genomic_DNA"/>
</dbReference>
<accession>A0A815DMN9</accession>
<dbReference type="GO" id="GO:0003707">
    <property type="term" value="F:nuclear steroid receptor activity"/>
    <property type="evidence" value="ECO:0007669"/>
    <property type="project" value="TreeGrafter"/>
</dbReference>
<evidence type="ECO:0000256" key="6">
    <source>
        <dbReference type="PIRSR" id="PIRSR604254-1"/>
    </source>
</evidence>
<dbReference type="AlphaFoldDB" id="A0A815DMN9"/>
<keyword evidence="10" id="KW-1185">Reference proteome</keyword>
<feature type="transmembrane region" description="Helical" evidence="7">
    <location>
        <begin position="122"/>
        <end position="147"/>
    </location>
</feature>
<evidence type="ECO:0000256" key="2">
    <source>
        <dbReference type="ARBA" id="ARBA00007018"/>
    </source>
</evidence>
<dbReference type="GO" id="GO:0005886">
    <property type="term" value="C:plasma membrane"/>
    <property type="evidence" value="ECO:0007669"/>
    <property type="project" value="TreeGrafter"/>
</dbReference>
<evidence type="ECO:0000313" key="10">
    <source>
        <dbReference type="Proteomes" id="UP000663829"/>
    </source>
</evidence>
<sequence>MNSENILCLKNLSIENFIDETTAAQILGHGQHMNRMRFGDKDEVTVIRDTTAYLKNLIDVLDIYVEPYIQSGFRLPNQPYSYYYRSLFSLHNETLSVWIHLVGAFIITVQTFNHILSTSSPFVISYAIYNGIGACMMLLCSAQAHLFHSRNLNDHLRLFYFDYLGKLNQFEKSKLYYKT</sequence>
<proteinExistence type="inferred from homology"/>
<evidence type="ECO:0000256" key="4">
    <source>
        <dbReference type="ARBA" id="ARBA00022989"/>
    </source>
</evidence>
<keyword evidence="6" id="KW-0479">Metal-binding</keyword>